<keyword evidence="1" id="KW-0489">Methyltransferase</keyword>
<dbReference type="GO" id="GO:0005829">
    <property type="term" value="C:cytosol"/>
    <property type="evidence" value="ECO:0007669"/>
    <property type="project" value="TreeGrafter"/>
</dbReference>
<dbReference type="InterPro" id="IPR036926">
    <property type="entry name" value="Thymidate_synth/dCMP_Mease_sf"/>
</dbReference>
<accession>A0A9X9A122</accession>
<dbReference type="Pfam" id="PF00303">
    <property type="entry name" value="Thymidylat_synt"/>
    <property type="match status" value="1"/>
</dbReference>
<evidence type="ECO:0000256" key="1">
    <source>
        <dbReference type="ARBA" id="ARBA00022603"/>
    </source>
</evidence>
<evidence type="ECO:0000313" key="5">
    <source>
        <dbReference type="Proteomes" id="UP000308444"/>
    </source>
</evidence>
<dbReference type="Gene3D" id="3.30.572.10">
    <property type="entry name" value="Thymidylate synthase/dCMP hydroxymethylase domain"/>
    <property type="match status" value="1"/>
</dbReference>
<dbReference type="EMBL" id="SZOH01003804">
    <property type="protein sequence ID" value="TKI89115.1"/>
    <property type="molecule type" value="Genomic_DNA"/>
</dbReference>
<dbReference type="GO" id="GO:0004799">
    <property type="term" value="F:thymidylate synthase activity"/>
    <property type="evidence" value="ECO:0007669"/>
    <property type="project" value="TreeGrafter"/>
</dbReference>
<keyword evidence="2" id="KW-0808">Transferase</keyword>
<dbReference type="GO" id="GO:0006231">
    <property type="term" value="P:dTMP biosynthetic process"/>
    <property type="evidence" value="ECO:0007669"/>
    <property type="project" value="TreeGrafter"/>
</dbReference>
<dbReference type="AlphaFoldDB" id="A0A9X9A122"/>
<dbReference type="GO" id="GO:0032259">
    <property type="term" value="P:methylation"/>
    <property type="evidence" value="ECO:0007669"/>
    <property type="project" value="UniProtKB-KW"/>
</dbReference>
<evidence type="ECO:0000256" key="2">
    <source>
        <dbReference type="ARBA" id="ARBA00022679"/>
    </source>
</evidence>
<feature type="non-terminal residue" evidence="4">
    <location>
        <position position="1"/>
    </location>
</feature>
<gene>
    <name evidence="4" type="ORF">FC695_36530</name>
</gene>
<reference evidence="4 5" key="1">
    <citation type="journal article" date="2019" name="Environ. Microbiol.">
        <title>An active ?-lactamase is a part of an orchestrated cell wall stress resistance network of Bacillus subtilis and related rhizosphere species.</title>
        <authorList>
            <person name="Bucher T."/>
            <person name="Keren-Paz A."/>
            <person name="Hausser J."/>
            <person name="Olender T."/>
            <person name="Cytryn E."/>
            <person name="Kolodkin-Gal I."/>
        </authorList>
    </citation>
    <scope>NUCLEOTIDE SEQUENCE [LARGE SCALE GENOMIC DNA]</scope>
    <source>
        <strain evidence="4 5">I32</strain>
    </source>
</reference>
<organism evidence="4 5">
    <name type="scientific">Bacillus cereus</name>
    <dbReference type="NCBI Taxonomy" id="1396"/>
    <lineage>
        <taxon>Bacteria</taxon>
        <taxon>Bacillati</taxon>
        <taxon>Bacillota</taxon>
        <taxon>Bacilli</taxon>
        <taxon>Bacillales</taxon>
        <taxon>Bacillaceae</taxon>
        <taxon>Bacillus</taxon>
        <taxon>Bacillus cereus group</taxon>
    </lineage>
</organism>
<sequence length="53" mass="6091">HFEQVEKQLAREPRPFPKLTLNPDVKSVFDFEMEDLTIEGYDPHPAIKAPVAV</sequence>
<dbReference type="InterPro" id="IPR045097">
    <property type="entry name" value="Thymidate_synth/dCMP_Mease"/>
</dbReference>
<evidence type="ECO:0000313" key="4">
    <source>
        <dbReference type="EMBL" id="TKI89115.1"/>
    </source>
</evidence>
<protein>
    <submittedName>
        <fullName evidence="4">Thymidylate synthase</fullName>
    </submittedName>
</protein>
<name>A0A9X9A122_BACCE</name>
<evidence type="ECO:0000259" key="3">
    <source>
        <dbReference type="Pfam" id="PF00303"/>
    </source>
</evidence>
<dbReference type="PANTHER" id="PTHR11548:SF9">
    <property type="entry name" value="THYMIDYLATE SYNTHASE"/>
    <property type="match status" value="1"/>
</dbReference>
<feature type="domain" description="Thymidylate synthase/dCMP hydroxymethylase" evidence="3">
    <location>
        <begin position="1"/>
        <end position="53"/>
    </location>
</feature>
<comment type="caution">
    <text evidence="4">The sequence shown here is derived from an EMBL/GenBank/DDBJ whole genome shotgun (WGS) entry which is preliminary data.</text>
</comment>
<dbReference type="InterPro" id="IPR023451">
    <property type="entry name" value="Thymidate_synth/dCMP_Mease_dom"/>
</dbReference>
<dbReference type="PANTHER" id="PTHR11548">
    <property type="entry name" value="THYMIDYLATE SYNTHASE 1"/>
    <property type="match status" value="1"/>
</dbReference>
<dbReference type="Proteomes" id="UP000308444">
    <property type="component" value="Unassembled WGS sequence"/>
</dbReference>
<dbReference type="SUPFAM" id="SSF55831">
    <property type="entry name" value="Thymidylate synthase/dCMP hydroxymethylase"/>
    <property type="match status" value="1"/>
</dbReference>
<proteinExistence type="predicted"/>